<proteinExistence type="predicted"/>
<reference evidence="2" key="1">
    <citation type="submission" date="2019-09" db="EMBL/GenBank/DDBJ databases">
        <title>Draft genome information of white flower Hibiscus syriacus.</title>
        <authorList>
            <person name="Kim Y.-M."/>
        </authorList>
    </citation>
    <scope>NUCLEOTIDE SEQUENCE [LARGE SCALE GENOMIC DNA]</scope>
    <source>
        <strain evidence="2">YM2019G1</strain>
    </source>
</reference>
<dbReference type="InterPro" id="IPR045011">
    <property type="entry name" value="TYRAAT1/2"/>
</dbReference>
<evidence type="ECO:0000313" key="3">
    <source>
        <dbReference type="Proteomes" id="UP000436088"/>
    </source>
</evidence>
<feature type="domain" description="TYRAAT2-like C-terminal" evidence="1">
    <location>
        <begin position="4"/>
        <end position="77"/>
    </location>
</feature>
<protein>
    <submittedName>
        <fullName evidence="2">Arogenate dehydrogenase 2</fullName>
    </submittedName>
</protein>
<sequence length="112" mass="12972">MGRVLEKFGLGSSPINTKGYETLLNLVENTKGDNFDLDYGLFMYNHNALEQLERLDMAFKLLKEDLFGRLLQVYRKQLFGDNGEVDKKVWLPQKFLGNESLIDTPLDNVRQE</sequence>
<evidence type="ECO:0000259" key="1">
    <source>
        <dbReference type="Pfam" id="PF26213"/>
    </source>
</evidence>
<dbReference type="PANTHER" id="PTHR43207:SF4">
    <property type="entry name" value="AROGENATE DEHYDROGENASE 2, CHLOROPLASTIC"/>
    <property type="match status" value="1"/>
</dbReference>
<dbReference type="PANTHER" id="PTHR43207">
    <property type="entry name" value="AROGENATE DEHYDROGENASE-RELATED"/>
    <property type="match status" value="1"/>
</dbReference>
<gene>
    <name evidence="2" type="ORF">F3Y22_tig00110318pilonHSYRG00173</name>
</gene>
<dbReference type="Proteomes" id="UP000436088">
    <property type="component" value="Unassembled WGS sequence"/>
</dbReference>
<evidence type="ECO:0000313" key="2">
    <source>
        <dbReference type="EMBL" id="KAE8710951.1"/>
    </source>
</evidence>
<dbReference type="EMBL" id="VEPZ02000926">
    <property type="protein sequence ID" value="KAE8710951.1"/>
    <property type="molecule type" value="Genomic_DNA"/>
</dbReference>
<dbReference type="InterPro" id="IPR059064">
    <property type="entry name" value="TYRAAT2_C"/>
</dbReference>
<dbReference type="AlphaFoldDB" id="A0A6A3B2R3"/>
<name>A0A6A3B2R3_HIBSY</name>
<organism evidence="2 3">
    <name type="scientific">Hibiscus syriacus</name>
    <name type="common">Rose of Sharon</name>
    <dbReference type="NCBI Taxonomy" id="106335"/>
    <lineage>
        <taxon>Eukaryota</taxon>
        <taxon>Viridiplantae</taxon>
        <taxon>Streptophyta</taxon>
        <taxon>Embryophyta</taxon>
        <taxon>Tracheophyta</taxon>
        <taxon>Spermatophyta</taxon>
        <taxon>Magnoliopsida</taxon>
        <taxon>eudicotyledons</taxon>
        <taxon>Gunneridae</taxon>
        <taxon>Pentapetalae</taxon>
        <taxon>rosids</taxon>
        <taxon>malvids</taxon>
        <taxon>Malvales</taxon>
        <taxon>Malvaceae</taxon>
        <taxon>Malvoideae</taxon>
        <taxon>Hibiscus</taxon>
    </lineage>
</organism>
<comment type="caution">
    <text evidence="2">The sequence shown here is derived from an EMBL/GenBank/DDBJ whole genome shotgun (WGS) entry which is preliminary data.</text>
</comment>
<dbReference type="Pfam" id="PF26213">
    <property type="entry name" value="TYRAAT1_C"/>
    <property type="match status" value="1"/>
</dbReference>
<dbReference type="GO" id="GO:0033730">
    <property type="term" value="F:arogenate dehydrogenase (NADP+) activity"/>
    <property type="evidence" value="ECO:0007669"/>
    <property type="project" value="InterPro"/>
</dbReference>
<accession>A0A6A3B2R3</accession>
<dbReference type="GO" id="GO:0006571">
    <property type="term" value="P:tyrosine biosynthetic process"/>
    <property type="evidence" value="ECO:0007669"/>
    <property type="project" value="InterPro"/>
</dbReference>
<keyword evidence="3" id="KW-1185">Reference proteome</keyword>